<keyword evidence="1" id="KW-1133">Transmembrane helix</keyword>
<gene>
    <name evidence="2" type="ordered locus">PECL_1484</name>
</gene>
<keyword evidence="3" id="KW-1185">Reference proteome</keyword>
<dbReference type="STRING" id="701521.PECL_1484"/>
<sequence length="77" mass="8990">MSRLISYAIKWMNKKRGFGRELLETSGILLIALLFVQLIGWAITKQSVLGFRRIVVAMVIYCLLTIVYRVFEIKLKR</sequence>
<dbReference type="KEGG" id="pce:PECL_1484"/>
<organism evidence="2 3">
    <name type="scientific">Pediococcus claussenii (strain ATCC BAA-344 / DSM 14800 / JCM 18046 / KCTC 3811 / LMG 21948 / P06)</name>
    <dbReference type="NCBI Taxonomy" id="701521"/>
    <lineage>
        <taxon>Bacteria</taxon>
        <taxon>Bacillati</taxon>
        <taxon>Bacillota</taxon>
        <taxon>Bacilli</taxon>
        <taxon>Lactobacillales</taxon>
        <taxon>Lactobacillaceae</taxon>
        <taxon>Pediococcus</taxon>
    </lineage>
</organism>
<accession>G8PF29</accession>
<dbReference type="AlphaFoldDB" id="G8PF29"/>
<protein>
    <submittedName>
        <fullName evidence="2">Membrane protein</fullName>
    </submittedName>
</protein>
<feature type="transmembrane region" description="Helical" evidence="1">
    <location>
        <begin position="50"/>
        <end position="71"/>
    </location>
</feature>
<evidence type="ECO:0000256" key="1">
    <source>
        <dbReference type="SAM" id="Phobius"/>
    </source>
</evidence>
<evidence type="ECO:0000313" key="3">
    <source>
        <dbReference type="Proteomes" id="UP000005444"/>
    </source>
</evidence>
<proteinExistence type="predicted"/>
<dbReference type="PATRIC" id="fig|701521.8.peg.1388"/>
<reference evidence="2 3" key="1">
    <citation type="journal article" date="2012" name="J. Bacteriol.">
        <title>Complete Genome Sequence of the Beer Spoilage Organism Pediococcus claussenii ATCC BAA-344T.</title>
        <authorList>
            <person name="Pittet V."/>
            <person name="Abegunde T."/>
            <person name="Marfleet T."/>
            <person name="Haakensen M."/>
            <person name="Morrow K."/>
            <person name="Jayaprakash T."/>
            <person name="Schroeder K."/>
            <person name="Trost B."/>
            <person name="Byrns S."/>
            <person name="Bergsveinson J."/>
            <person name="Kusalik A."/>
            <person name="Ziola B."/>
        </authorList>
    </citation>
    <scope>NUCLEOTIDE SEQUENCE [LARGE SCALE GENOMIC DNA]</scope>
    <source>
        <strain evidence="2 3">ATCC BAA-344</strain>
    </source>
</reference>
<feature type="transmembrane region" description="Helical" evidence="1">
    <location>
        <begin position="21"/>
        <end position="44"/>
    </location>
</feature>
<dbReference type="EMBL" id="CP003137">
    <property type="protein sequence ID" value="AEV95708.1"/>
    <property type="molecule type" value="Genomic_DNA"/>
</dbReference>
<name>G8PF29_PEDCP</name>
<dbReference type="RefSeq" id="WP_014215902.1">
    <property type="nucleotide sequence ID" value="NC_016605.1"/>
</dbReference>
<dbReference type="HOGENOM" id="CLU_2634906_0_0_9"/>
<evidence type="ECO:0000313" key="2">
    <source>
        <dbReference type="EMBL" id="AEV95708.1"/>
    </source>
</evidence>
<keyword evidence="1" id="KW-0472">Membrane</keyword>
<keyword evidence="1" id="KW-0812">Transmembrane</keyword>
<dbReference type="Proteomes" id="UP000005444">
    <property type="component" value="Chromosome"/>
</dbReference>